<dbReference type="InterPro" id="IPR008847">
    <property type="entry name" value="Suf"/>
</dbReference>
<dbReference type="AlphaFoldDB" id="A0A432ZZL1"/>
<dbReference type="InterPro" id="IPR011990">
    <property type="entry name" value="TPR-like_helical_dom_sf"/>
</dbReference>
<reference evidence="5 6" key="1">
    <citation type="journal article" date="2018" name="New Phytol.">
        <title>Phylogenomics of Endogonaceae and evolution of mycorrhizas within Mucoromycota.</title>
        <authorList>
            <person name="Chang Y."/>
            <person name="Desiro A."/>
            <person name="Na H."/>
            <person name="Sandor L."/>
            <person name="Lipzen A."/>
            <person name="Clum A."/>
            <person name="Barry K."/>
            <person name="Grigoriev I.V."/>
            <person name="Martin F.M."/>
            <person name="Stajich J.E."/>
            <person name="Smith M.E."/>
            <person name="Bonito G."/>
            <person name="Spatafora J.W."/>
        </authorList>
    </citation>
    <scope>NUCLEOTIDE SEQUENCE [LARGE SCALE GENOMIC DNA]</scope>
    <source>
        <strain evidence="5 6">GMNB39</strain>
    </source>
</reference>
<evidence type="ECO:0000256" key="1">
    <source>
        <dbReference type="ARBA" id="ARBA00004123"/>
    </source>
</evidence>
<feature type="non-terminal residue" evidence="5">
    <location>
        <position position="39"/>
    </location>
</feature>
<dbReference type="GO" id="GO:0005634">
    <property type="term" value="C:nucleus"/>
    <property type="evidence" value="ECO:0007669"/>
    <property type="project" value="UniProtKB-SubCell"/>
</dbReference>
<name>A0A432ZZL1_9FUNG</name>
<gene>
    <name evidence="5" type="ORF">BC936DRAFT_142992</name>
</gene>
<dbReference type="GO" id="GO:0006396">
    <property type="term" value="P:RNA processing"/>
    <property type="evidence" value="ECO:0007669"/>
    <property type="project" value="InterPro"/>
</dbReference>
<evidence type="ECO:0000313" key="6">
    <source>
        <dbReference type="Proteomes" id="UP000268093"/>
    </source>
</evidence>
<keyword evidence="6" id="KW-1185">Reference proteome</keyword>
<dbReference type="Gene3D" id="1.25.40.1040">
    <property type="match status" value="1"/>
</dbReference>
<sequence length="39" mass="4630">MPADKAKPVWQKFSEYENKYGDLLGIQKVEKRRSEAYPE</sequence>
<comment type="subcellular location">
    <subcellularLocation>
        <location evidence="1">Nucleus</location>
    </subcellularLocation>
</comment>
<comment type="caution">
    <text evidence="5">The sequence shown here is derived from an EMBL/GenBank/DDBJ whole genome shotgun (WGS) entry which is preliminary data.</text>
</comment>
<protein>
    <recommendedName>
        <fullName evidence="4">Suppressor of forked domain-containing protein</fullName>
    </recommendedName>
</protein>
<evidence type="ECO:0000256" key="2">
    <source>
        <dbReference type="ARBA" id="ARBA00022737"/>
    </source>
</evidence>
<keyword evidence="3" id="KW-0539">Nucleus</keyword>
<keyword evidence="2" id="KW-0677">Repeat</keyword>
<evidence type="ECO:0000256" key="3">
    <source>
        <dbReference type="ARBA" id="ARBA00023242"/>
    </source>
</evidence>
<dbReference type="EMBL" id="RBNI01024865">
    <property type="protein sequence ID" value="RUO95900.1"/>
    <property type="molecule type" value="Genomic_DNA"/>
</dbReference>
<proteinExistence type="predicted"/>
<dbReference type="SUPFAM" id="SSF48452">
    <property type="entry name" value="TPR-like"/>
    <property type="match status" value="1"/>
</dbReference>
<organism evidence="5 6">
    <name type="scientific">Jimgerdemannia flammicorona</name>
    <dbReference type="NCBI Taxonomy" id="994334"/>
    <lineage>
        <taxon>Eukaryota</taxon>
        <taxon>Fungi</taxon>
        <taxon>Fungi incertae sedis</taxon>
        <taxon>Mucoromycota</taxon>
        <taxon>Mucoromycotina</taxon>
        <taxon>Endogonomycetes</taxon>
        <taxon>Endogonales</taxon>
        <taxon>Endogonaceae</taxon>
        <taxon>Jimgerdemannia</taxon>
    </lineage>
</organism>
<dbReference type="OrthoDB" id="26282at2759"/>
<evidence type="ECO:0000259" key="4">
    <source>
        <dbReference type="Pfam" id="PF05843"/>
    </source>
</evidence>
<dbReference type="Proteomes" id="UP000268093">
    <property type="component" value="Unassembled WGS sequence"/>
</dbReference>
<accession>A0A432ZZL1</accession>
<feature type="domain" description="Suppressor of forked" evidence="4">
    <location>
        <begin position="4"/>
        <end position="39"/>
    </location>
</feature>
<dbReference type="Pfam" id="PF05843">
    <property type="entry name" value="Suf"/>
    <property type="match status" value="1"/>
</dbReference>
<evidence type="ECO:0000313" key="5">
    <source>
        <dbReference type="EMBL" id="RUO95900.1"/>
    </source>
</evidence>